<accession>A0A6A7AF12</accession>
<protein>
    <recommendedName>
        <fullName evidence="1">Heterokaryon incompatibility domain-containing protein</fullName>
    </recommendedName>
</protein>
<dbReference type="Proteomes" id="UP000799424">
    <property type="component" value="Unassembled WGS sequence"/>
</dbReference>
<keyword evidence="3" id="KW-1185">Reference proteome</keyword>
<reference evidence="2" key="1">
    <citation type="journal article" date="2020" name="Stud. Mycol.">
        <title>101 Dothideomycetes genomes: a test case for predicting lifestyles and emergence of pathogens.</title>
        <authorList>
            <person name="Haridas S."/>
            <person name="Albert R."/>
            <person name="Binder M."/>
            <person name="Bloem J."/>
            <person name="Labutti K."/>
            <person name="Salamov A."/>
            <person name="Andreopoulos B."/>
            <person name="Baker S."/>
            <person name="Barry K."/>
            <person name="Bills G."/>
            <person name="Bluhm B."/>
            <person name="Cannon C."/>
            <person name="Castanera R."/>
            <person name="Culley D."/>
            <person name="Daum C."/>
            <person name="Ezra D."/>
            <person name="Gonzalez J."/>
            <person name="Henrissat B."/>
            <person name="Kuo A."/>
            <person name="Liang C."/>
            <person name="Lipzen A."/>
            <person name="Lutzoni F."/>
            <person name="Magnuson J."/>
            <person name="Mondo S."/>
            <person name="Nolan M."/>
            <person name="Ohm R."/>
            <person name="Pangilinan J."/>
            <person name="Park H.-J."/>
            <person name="Ramirez L."/>
            <person name="Alfaro M."/>
            <person name="Sun H."/>
            <person name="Tritt A."/>
            <person name="Yoshinaga Y."/>
            <person name="Zwiers L.-H."/>
            <person name="Turgeon B."/>
            <person name="Goodwin S."/>
            <person name="Spatafora J."/>
            <person name="Crous P."/>
            <person name="Grigoriev I."/>
        </authorList>
    </citation>
    <scope>NUCLEOTIDE SEQUENCE</scope>
    <source>
        <strain evidence="2">CBS 113818</strain>
    </source>
</reference>
<dbReference type="PANTHER" id="PTHR33112:SF16">
    <property type="entry name" value="HETEROKARYON INCOMPATIBILITY DOMAIN-CONTAINING PROTEIN"/>
    <property type="match status" value="1"/>
</dbReference>
<dbReference type="Pfam" id="PF06985">
    <property type="entry name" value="HET"/>
    <property type="match status" value="1"/>
</dbReference>
<evidence type="ECO:0000313" key="3">
    <source>
        <dbReference type="Proteomes" id="UP000799424"/>
    </source>
</evidence>
<evidence type="ECO:0000313" key="2">
    <source>
        <dbReference type="EMBL" id="KAF2831175.1"/>
    </source>
</evidence>
<dbReference type="OrthoDB" id="5347061at2759"/>
<sequence>MSQIYEGALFTISTTAAENSSRGLFFNTDIEHEGTKLSRLTMEEEWEDTCVRSPVKHSKSFTRRPLTSRGGVFQERILSPRVLHFDYQELL</sequence>
<dbReference type="AlphaFoldDB" id="A0A6A7AF12"/>
<gene>
    <name evidence="2" type="ORF">CC86DRAFT_430915</name>
</gene>
<dbReference type="PANTHER" id="PTHR33112">
    <property type="entry name" value="DOMAIN PROTEIN, PUTATIVE-RELATED"/>
    <property type="match status" value="1"/>
</dbReference>
<proteinExistence type="predicted"/>
<dbReference type="EMBL" id="MU006218">
    <property type="protein sequence ID" value="KAF2831175.1"/>
    <property type="molecule type" value="Genomic_DNA"/>
</dbReference>
<name>A0A6A7AF12_9PLEO</name>
<dbReference type="InterPro" id="IPR010730">
    <property type="entry name" value="HET"/>
</dbReference>
<organism evidence="2 3">
    <name type="scientific">Ophiobolus disseminans</name>
    <dbReference type="NCBI Taxonomy" id="1469910"/>
    <lineage>
        <taxon>Eukaryota</taxon>
        <taxon>Fungi</taxon>
        <taxon>Dikarya</taxon>
        <taxon>Ascomycota</taxon>
        <taxon>Pezizomycotina</taxon>
        <taxon>Dothideomycetes</taxon>
        <taxon>Pleosporomycetidae</taxon>
        <taxon>Pleosporales</taxon>
        <taxon>Pleosporineae</taxon>
        <taxon>Phaeosphaeriaceae</taxon>
        <taxon>Ophiobolus</taxon>
    </lineage>
</organism>
<feature type="domain" description="Heterokaryon incompatibility" evidence="1">
    <location>
        <begin position="1"/>
        <end position="75"/>
    </location>
</feature>
<evidence type="ECO:0000259" key="1">
    <source>
        <dbReference type="Pfam" id="PF06985"/>
    </source>
</evidence>